<protein>
    <submittedName>
        <fullName evidence="1">Uncharacterized protein</fullName>
    </submittedName>
</protein>
<evidence type="ECO:0000313" key="2">
    <source>
        <dbReference type="Proteomes" id="UP000216533"/>
    </source>
</evidence>
<dbReference type="AlphaFoldDB" id="A0A255ERF3"/>
<dbReference type="EMBL" id="NMVI01000003">
    <property type="protein sequence ID" value="OYN90703.1"/>
    <property type="molecule type" value="Genomic_DNA"/>
</dbReference>
<evidence type="ECO:0000313" key="1">
    <source>
        <dbReference type="EMBL" id="OYN90703.1"/>
    </source>
</evidence>
<dbReference type="InterPro" id="IPR036390">
    <property type="entry name" value="WH_DNA-bd_sf"/>
</dbReference>
<sequence length="428" mass="45566">MVTPDRPRGGTPALRAARLRIAVLGSAQFGHEVLAAAGDDFADNVDIVPIDVVRGLPEPDLVRSFDGLLLSGPIIAANYATTVVAQMASASVPADERALHRALLAATAQGLDPGRVSIDSVPAELVEQAYREVGLDPSRVEVIAGNSPMEFVQGHTMVHDVGLSLGAVTSTPLAKELLESREIPVVLMRPSRATLRQSLQEVILRASDQRLGETQQVVLGPRLLRPYLRGPGHDDDVNTQRLIHAAERSLQGDARAVHGVVVPVDGDLPMIVTTMRPLLDLTAGLTTRPDLVRRLTDELDADLVLGIGLATTASAALNAAALAQDDAERRGAGTTMVRGPRGVMIELGKAAVPASNEVRLHAELWQLIDGDRVVDAADVAQHTGVTVRTARRQLQSLVDAGLAWQLPTKPGSRAGRPPQRFQLLPESR</sequence>
<gene>
    <name evidence="1" type="ORF">CGZ92_00715</name>
</gene>
<reference evidence="1 2" key="1">
    <citation type="submission" date="2017-07" db="EMBL/GenBank/DDBJ databases">
        <title>Draft whole genome sequences of clinical Proprionibacteriaceae strains.</title>
        <authorList>
            <person name="Bernier A.-M."/>
            <person name="Bernard K."/>
            <person name="Domingo M.-C."/>
        </authorList>
    </citation>
    <scope>NUCLEOTIDE SEQUENCE [LARGE SCALE GENOMIC DNA]</scope>
    <source>
        <strain evidence="1 2">NML 160184</strain>
    </source>
</reference>
<comment type="caution">
    <text evidence="1">The sequence shown here is derived from an EMBL/GenBank/DDBJ whole genome shotgun (WGS) entry which is preliminary data.</text>
</comment>
<name>A0A255ERF3_9ACTN</name>
<dbReference type="RefSeq" id="WP_094449469.1">
    <property type="nucleotide sequence ID" value="NZ_NMVI01000003.1"/>
</dbReference>
<dbReference type="Proteomes" id="UP000216533">
    <property type="component" value="Unassembled WGS sequence"/>
</dbReference>
<proteinExistence type="predicted"/>
<dbReference type="SUPFAM" id="SSF46785">
    <property type="entry name" value="Winged helix' DNA-binding domain"/>
    <property type="match status" value="1"/>
</dbReference>
<organism evidence="1 2">
    <name type="scientific">Parenemella sanctibonifatiensis</name>
    <dbReference type="NCBI Taxonomy" id="2016505"/>
    <lineage>
        <taxon>Bacteria</taxon>
        <taxon>Bacillati</taxon>
        <taxon>Actinomycetota</taxon>
        <taxon>Actinomycetes</taxon>
        <taxon>Propionibacteriales</taxon>
        <taxon>Propionibacteriaceae</taxon>
        <taxon>Parenemella</taxon>
    </lineage>
</organism>
<accession>A0A255ERF3</accession>